<protein>
    <submittedName>
        <fullName evidence="2">Uncharacterized protein</fullName>
    </submittedName>
</protein>
<accession>A0A5J4UI73</accession>
<comment type="caution">
    <text evidence="2">The sequence shown here is derived from an EMBL/GenBank/DDBJ whole genome shotgun (WGS) entry which is preliminary data.</text>
</comment>
<feature type="transmembrane region" description="Helical" evidence="1">
    <location>
        <begin position="69"/>
        <end position="91"/>
    </location>
</feature>
<evidence type="ECO:0000313" key="3">
    <source>
        <dbReference type="Proteomes" id="UP000324800"/>
    </source>
</evidence>
<name>A0A5J4UI73_9EUKA</name>
<evidence type="ECO:0000313" key="2">
    <source>
        <dbReference type="EMBL" id="KAA6369275.1"/>
    </source>
</evidence>
<reference evidence="2 3" key="1">
    <citation type="submission" date="2019-03" db="EMBL/GenBank/DDBJ databases">
        <title>Single cell metagenomics reveals metabolic interactions within the superorganism composed of flagellate Streblomastix strix and complex community of Bacteroidetes bacteria on its surface.</title>
        <authorList>
            <person name="Treitli S.C."/>
            <person name="Kolisko M."/>
            <person name="Husnik F."/>
            <person name="Keeling P."/>
            <person name="Hampl V."/>
        </authorList>
    </citation>
    <scope>NUCLEOTIDE SEQUENCE [LARGE SCALE GENOMIC DNA]</scope>
    <source>
        <strain evidence="2">ST1C</strain>
    </source>
</reference>
<keyword evidence="1" id="KW-1133">Transmembrane helix</keyword>
<feature type="transmembrane region" description="Helical" evidence="1">
    <location>
        <begin position="23"/>
        <end position="41"/>
    </location>
</feature>
<feature type="transmembrane region" description="Helical" evidence="1">
    <location>
        <begin position="128"/>
        <end position="147"/>
    </location>
</feature>
<sequence length="301" mass="33619">MNSPVGNLLAGILNATSLKGSTIQLIFTSFAVLGVLILIPLKNVQIPPGRYIPFKPYFKEIFRIAKVPSYYTVALSFLNNIVMKGFLMSIFSVQLPPETAKQLVGFLGNCAQGIVSFSSIVGVNYPEYYVILFILMGVMFALMGWNVDTHYASFAHVKEEDLVNAILEDPTLLVSDPNEGINRPLNMDEMPQLERDENVERKNQDYQEQIEEMKIPGEQFNSDIPTTASASTLAKLVSSGTVTGLTRYSSRIGGLSRNLGDGSLPVPIPYLWKKKDPYCYCYQNKDYDYDEGILYNPYSSL</sequence>
<evidence type="ECO:0000256" key="1">
    <source>
        <dbReference type="SAM" id="Phobius"/>
    </source>
</evidence>
<organism evidence="2 3">
    <name type="scientific">Streblomastix strix</name>
    <dbReference type="NCBI Taxonomy" id="222440"/>
    <lineage>
        <taxon>Eukaryota</taxon>
        <taxon>Metamonada</taxon>
        <taxon>Preaxostyla</taxon>
        <taxon>Oxymonadida</taxon>
        <taxon>Streblomastigidae</taxon>
        <taxon>Streblomastix</taxon>
    </lineage>
</organism>
<keyword evidence="1" id="KW-0812">Transmembrane</keyword>
<proteinExistence type="predicted"/>
<gene>
    <name evidence="2" type="ORF">EZS28_035198</name>
</gene>
<dbReference type="AlphaFoldDB" id="A0A5J4UI73"/>
<dbReference type="EMBL" id="SNRW01016529">
    <property type="protein sequence ID" value="KAA6369275.1"/>
    <property type="molecule type" value="Genomic_DNA"/>
</dbReference>
<keyword evidence="1" id="KW-0472">Membrane</keyword>
<dbReference type="Proteomes" id="UP000324800">
    <property type="component" value="Unassembled WGS sequence"/>
</dbReference>